<evidence type="ECO:0000256" key="3">
    <source>
        <dbReference type="ARBA" id="ARBA00022927"/>
    </source>
</evidence>
<comment type="similarity">
    <text evidence="1">Belongs to the importin alpha family.</text>
</comment>
<keyword evidence="5" id="KW-1185">Reference proteome</keyword>
<dbReference type="Pfam" id="PF00514">
    <property type="entry name" value="Arm"/>
    <property type="match status" value="2"/>
</dbReference>
<dbReference type="AlphaFoldDB" id="E9FV40"/>
<dbReference type="eggNOG" id="KOG0166">
    <property type="taxonomic scope" value="Eukaryota"/>
</dbReference>
<dbReference type="Proteomes" id="UP000000305">
    <property type="component" value="Unassembled WGS sequence"/>
</dbReference>
<dbReference type="InterPro" id="IPR016024">
    <property type="entry name" value="ARM-type_fold"/>
</dbReference>
<sequence length="152" mass="16923">MQEIQDKIIDHVLVHLINNDDEGILADACWVLAYISERSDERTQEVFDAGVVPRLVAILDHNEDAVIEGALFAISTIYSVENPDWITPVINARAIPRLMLLLDSPHAVVAVKAAYTVVNIGTEEPEIRDQLIEQGLIKKMLDIIKPNISCIT</sequence>
<name>E9FV40_DAPPU</name>
<dbReference type="HOGENOM" id="CLU_1724162_0_0_1"/>
<evidence type="ECO:0000256" key="1">
    <source>
        <dbReference type="ARBA" id="ARBA00010394"/>
    </source>
</evidence>
<keyword evidence="3" id="KW-0653">Protein transport</keyword>
<dbReference type="SUPFAM" id="SSF48371">
    <property type="entry name" value="ARM repeat"/>
    <property type="match status" value="1"/>
</dbReference>
<organism evidence="4 5">
    <name type="scientific">Daphnia pulex</name>
    <name type="common">Water flea</name>
    <dbReference type="NCBI Taxonomy" id="6669"/>
    <lineage>
        <taxon>Eukaryota</taxon>
        <taxon>Metazoa</taxon>
        <taxon>Ecdysozoa</taxon>
        <taxon>Arthropoda</taxon>
        <taxon>Crustacea</taxon>
        <taxon>Branchiopoda</taxon>
        <taxon>Diplostraca</taxon>
        <taxon>Cladocera</taxon>
        <taxon>Anomopoda</taxon>
        <taxon>Daphniidae</taxon>
        <taxon>Daphnia</taxon>
    </lineage>
</organism>
<dbReference type="PhylomeDB" id="E9FV40"/>
<dbReference type="Gene3D" id="1.25.10.10">
    <property type="entry name" value="Leucine-rich Repeat Variant"/>
    <property type="match status" value="1"/>
</dbReference>
<dbReference type="OMA" id="IDAGCIN"/>
<evidence type="ECO:0000256" key="2">
    <source>
        <dbReference type="ARBA" id="ARBA00022448"/>
    </source>
</evidence>
<proteinExistence type="inferred from homology"/>
<dbReference type="InParanoid" id="E9FV40"/>
<protein>
    <recommendedName>
        <fullName evidence="6">IBB domain-containing protein</fullName>
    </recommendedName>
</protein>
<dbReference type="OrthoDB" id="7537227at2759"/>
<dbReference type="EMBL" id="GL732525">
    <property type="protein sequence ID" value="EFX88491.1"/>
    <property type="molecule type" value="Genomic_DNA"/>
</dbReference>
<gene>
    <name evidence="4" type="ORF">DAPPUDRAFT_233552</name>
</gene>
<evidence type="ECO:0008006" key="6">
    <source>
        <dbReference type="Google" id="ProtNLM"/>
    </source>
</evidence>
<dbReference type="SMART" id="SM00185">
    <property type="entry name" value="ARM"/>
    <property type="match status" value="3"/>
</dbReference>
<dbReference type="STRING" id="6669.E9FV40"/>
<evidence type="ECO:0000313" key="4">
    <source>
        <dbReference type="EMBL" id="EFX88491.1"/>
    </source>
</evidence>
<dbReference type="GO" id="GO:0015031">
    <property type="term" value="P:protein transport"/>
    <property type="evidence" value="ECO:0007669"/>
    <property type="project" value="UniProtKB-KW"/>
</dbReference>
<dbReference type="InterPro" id="IPR000225">
    <property type="entry name" value="Armadillo"/>
</dbReference>
<reference evidence="4 5" key="1">
    <citation type="journal article" date="2011" name="Science">
        <title>The ecoresponsive genome of Daphnia pulex.</title>
        <authorList>
            <person name="Colbourne J.K."/>
            <person name="Pfrender M.E."/>
            <person name="Gilbert D."/>
            <person name="Thomas W.K."/>
            <person name="Tucker A."/>
            <person name="Oakley T.H."/>
            <person name="Tokishita S."/>
            <person name="Aerts A."/>
            <person name="Arnold G.J."/>
            <person name="Basu M.K."/>
            <person name="Bauer D.J."/>
            <person name="Caceres C.E."/>
            <person name="Carmel L."/>
            <person name="Casola C."/>
            <person name="Choi J.H."/>
            <person name="Detter J.C."/>
            <person name="Dong Q."/>
            <person name="Dusheyko S."/>
            <person name="Eads B.D."/>
            <person name="Frohlich T."/>
            <person name="Geiler-Samerotte K.A."/>
            <person name="Gerlach D."/>
            <person name="Hatcher P."/>
            <person name="Jogdeo S."/>
            <person name="Krijgsveld J."/>
            <person name="Kriventseva E.V."/>
            <person name="Kultz D."/>
            <person name="Laforsch C."/>
            <person name="Lindquist E."/>
            <person name="Lopez J."/>
            <person name="Manak J.R."/>
            <person name="Muller J."/>
            <person name="Pangilinan J."/>
            <person name="Patwardhan R.P."/>
            <person name="Pitluck S."/>
            <person name="Pritham E.J."/>
            <person name="Rechtsteiner A."/>
            <person name="Rho M."/>
            <person name="Rogozin I.B."/>
            <person name="Sakarya O."/>
            <person name="Salamov A."/>
            <person name="Schaack S."/>
            <person name="Shapiro H."/>
            <person name="Shiga Y."/>
            <person name="Skalitzky C."/>
            <person name="Smith Z."/>
            <person name="Souvorov A."/>
            <person name="Sung W."/>
            <person name="Tang Z."/>
            <person name="Tsuchiya D."/>
            <person name="Tu H."/>
            <person name="Vos H."/>
            <person name="Wang M."/>
            <person name="Wolf Y.I."/>
            <person name="Yamagata H."/>
            <person name="Yamada T."/>
            <person name="Ye Y."/>
            <person name="Shaw J.R."/>
            <person name="Andrews J."/>
            <person name="Crease T.J."/>
            <person name="Tang H."/>
            <person name="Lucas S.M."/>
            <person name="Robertson H.M."/>
            <person name="Bork P."/>
            <person name="Koonin E.V."/>
            <person name="Zdobnov E.M."/>
            <person name="Grigoriev I.V."/>
            <person name="Lynch M."/>
            <person name="Boore J.L."/>
        </authorList>
    </citation>
    <scope>NUCLEOTIDE SEQUENCE [LARGE SCALE GENOMIC DNA]</scope>
</reference>
<dbReference type="PANTHER" id="PTHR23316">
    <property type="entry name" value="IMPORTIN ALPHA"/>
    <property type="match status" value="1"/>
</dbReference>
<dbReference type="KEGG" id="dpx:DAPPUDRAFT_233552"/>
<evidence type="ECO:0000313" key="5">
    <source>
        <dbReference type="Proteomes" id="UP000000305"/>
    </source>
</evidence>
<accession>E9FV40</accession>
<dbReference type="InterPro" id="IPR011989">
    <property type="entry name" value="ARM-like"/>
</dbReference>
<keyword evidence="2" id="KW-0813">Transport</keyword>